<evidence type="ECO:0000313" key="1">
    <source>
        <dbReference type="EMBL" id="KAJ7671862.1"/>
    </source>
</evidence>
<organism evidence="1 2">
    <name type="scientific">Mycena rosella</name>
    <name type="common">Pink bonnet</name>
    <name type="synonym">Agaricus rosellus</name>
    <dbReference type="NCBI Taxonomy" id="1033263"/>
    <lineage>
        <taxon>Eukaryota</taxon>
        <taxon>Fungi</taxon>
        <taxon>Dikarya</taxon>
        <taxon>Basidiomycota</taxon>
        <taxon>Agaricomycotina</taxon>
        <taxon>Agaricomycetes</taxon>
        <taxon>Agaricomycetidae</taxon>
        <taxon>Agaricales</taxon>
        <taxon>Marasmiineae</taxon>
        <taxon>Mycenaceae</taxon>
        <taxon>Mycena</taxon>
    </lineage>
</organism>
<dbReference type="EMBL" id="JARKIE010000171">
    <property type="protein sequence ID" value="KAJ7671862.1"/>
    <property type="molecule type" value="Genomic_DNA"/>
</dbReference>
<comment type="caution">
    <text evidence="1">The sequence shown here is derived from an EMBL/GenBank/DDBJ whole genome shotgun (WGS) entry which is preliminary data.</text>
</comment>
<sequence length="227" mass="24905">MSYPTVPLFGLDNESRYFDAKHPPNGLEPTVRLILVNPTLEKLGETSETTLQDLDVKIPEPTGCGSKSRLPIANPGVLSSFHALTQLTWSSPAKLPFSTPAPASTLFGMFPLARLHTQIYMGQIEDVDVSTSVAFIQRHGSKLLSLSASFEILSKIQVFHVCTSLNNVIILYTSSVKPERNPYRVSNPSQGAKAQSQFKTNFATLDTISFPVLKEIQILGAEWPTSE</sequence>
<proteinExistence type="predicted"/>
<keyword evidence="2" id="KW-1185">Reference proteome</keyword>
<name>A0AAD7CZN7_MYCRO</name>
<accession>A0AAD7CZN7</accession>
<gene>
    <name evidence="1" type="ORF">B0H17DRAFT_1141402</name>
</gene>
<dbReference type="AlphaFoldDB" id="A0AAD7CZN7"/>
<dbReference type="Proteomes" id="UP001221757">
    <property type="component" value="Unassembled WGS sequence"/>
</dbReference>
<evidence type="ECO:0000313" key="2">
    <source>
        <dbReference type="Proteomes" id="UP001221757"/>
    </source>
</evidence>
<protein>
    <submittedName>
        <fullName evidence="1">Uncharacterized protein</fullName>
    </submittedName>
</protein>
<reference evidence="1" key="1">
    <citation type="submission" date="2023-03" db="EMBL/GenBank/DDBJ databases">
        <title>Massive genome expansion in bonnet fungi (Mycena s.s.) driven by repeated elements and novel gene families across ecological guilds.</title>
        <authorList>
            <consortium name="Lawrence Berkeley National Laboratory"/>
            <person name="Harder C.B."/>
            <person name="Miyauchi S."/>
            <person name="Viragh M."/>
            <person name="Kuo A."/>
            <person name="Thoen E."/>
            <person name="Andreopoulos B."/>
            <person name="Lu D."/>
            <person name="Skrede I."/>
            <person name="Drula E."/>
            <person name="Henrissat B."/>
            <person name="Morin E."/>
            <person name="Kohler A."/>
            <person name="Barry K."/>
            <person name="LaButti K."/>
            <person name="Morin E."/>
            <person name="Salamov A."/>
            <person name="Lipzen A."/>
            <person name="Mereny Z."/>
            <person name="Hegedus B."/>
            <person name="Baldrian P."/>
            <person name="Stursova M."/>
            <person name="Weitz H."/>
            <person name="Taylor A."/>
            <person name="Grigoriev I.V."/>
            <person name="Nagy L.G."/>
            <person name="Martin F."/>
            <person name="Kauserud H."/>
        </authorList>
    </citation>
    <scope>NUCLEOTIDE SEQUENCE</scope>
    <source>
        <strain evidence="1">CBHHK067</strain>
    </source>
</reference>